<evidence type="ECO:0000313" key="1">
    <source>
        <dbReference type="EMBL" id="CAK0791468.1"/>
    </source>
</evidence>
<comment type="caution">
    <text evidence="1">The sequence shown here is derived from an EMBL/GenBank/DDBJ whole genome shotgun (WGS) entry which is preliminary data.</text>
</comment>
<accession>A0ABN9PEZ7</accession>
<name>A0ABN9PEZ7_9DINO</name>
<proteinExistence type="predicted"/>
<keyword evidence="2" id="KW-1185">Reference proteome</keyword>
<dbReference type="Proteomes" id="UP001189429">
    <property type="component" value="Unassembled WGS sequence"/>
</dbReference>
<gene>
    <name evidence="1" type="ORF">PCOR1329_LOCUS2350</name>
</gene>
<organism evidence="1 2">
    <name type="scientific">Prorocentrum cordatum</name>
    <dbReference type="NCBI Taxonomy" id="2364126"/>
    <lineage>
        <taxon>Eukaryota</taxon>
        <taxon>Sar</taxon>
        <taxon>Alveolata</taxon>
        <taxon>Dinophyceae</taxon>
        <taxon>Prorocentrales</taxon>
        <taxon>Prorocentraceae</taxon>
        <taxon>Prorocentrum</taxon>
    </lineage>
</organism>
<evidence type="ECO:0000313" key="2">
    <source>
        <dbReference type="Proteomes" id="UP001189429"/>
    </source>
</evidence>
<reference evidence="1" key="1">
    <citation type="submission" date="2023-10" db="EMBL/GenBank/DDBJ databases">
        <authorList>
            <person name="Chen Y."/>
            <person name="Shah S."/>
            <person name="Dougan E. K."/>
            <person name="Thang M."/>
            <person name="Chan C."/>
        </authorList>
    </citation>
    <scope>NUCLEOTIDE SEQUENCE [LARGE SCALE GENOMIC DNA]</scope>
</reference>
<dbReference type="EMBL" id="CAUYUJ010000588">
    <property type="protein sequence ID" value="CAK0791468.1"/>
    <property type="molecule type" value="Genomic_DNA"/>
</dbReference>
<protein>
    <recommendedName>
        <fullName evidence="3">Hexosyltransferase</fullName>
    </recommendedName>
</protein>
<sequence length="166" mass="18461">MAAAAATAPRGLDFVIAIPSYRRENMINARSMTLALLERQGISRDLVYIFVADADEHGRYTAELGGRWPNIITGVPGLWRQRNFITDFFPEGQHVVSLDDDVEEILRMHGNPTVRADVKPLHAGGLIALIEDAGRKMRRLGLFLWALNVSDNPYSNALCTPPAHRV</sequence>
<evidence type="ECO:0008006" key="3">
    <source>
        <dbReference type="Google" id="ProtNLM"/>
    </source>
</evidence>